<name>A0A2T8HQT9_9RHOB</name>
<dbReference type="Pfam" id="PF00440">
    <property type="entry name" value="TetR_N"/>
    <property type="match status" value="1"/>
</dbReference>
<evidence type="ECO:0000313" key="4">
    <source>
        <dbReference type="EMBL" id="PVH27819.1"/>
    </source>
</evidence>
<gene>
    <name evidence="4" type="ORF">DDE20_16045</name>
</gene>
<dbReference type="GO" id="GO:0003700">
    <property type="term" value="F:DNA-binding transcription factor activity"/>
    <property type="evidence" value="ECO:0007669"/>
    <property type="project" value="TreeGrafter"/>
</dbReference>
<dbReference type="AlphaFoldDB" id="A0A2T8HQT9"/>
<keyword evidence="5" id="KW-1185">Reference proteome</keyword>
<dbReference type="InterPro" id="IPR036271">
    <property type="entry name" value="Tet_transcr_reg_TetR-rel_C_sf"/>
</dbReference>
<dbReference type="PROSITE" id="PS50977">
    <property type="entry name" value="HTH_TETR_2"/>
    <property type="match status" value="1"/>
</dbReference>
<dbReference type="InterPro" id="IPR009057">
    <property type="entry name" value="Homeodomain-like_sf"/>
</dbReference>
<dbReference type="InterPro" id="IPR054422">
    <property type="entry name" value="TetR-like_HI_0893_C"/>
</dbReference>
<protein>
    <submittedName>
        <fullName evidence="4">TetR family transcriptional regulator</fullName>
    </submittedName>
</protein>
<feature type="DNA-binding region" description="H-T-H motif" evidence="2">
    <location>
        <begin position="14"/>
        <end position="33"/>
    </location>
</feature>
<evidence type="ECO:0000313" key="5">
    <source>
        <dbReference type="Proteomes" id="UP000245911"/>
    </source>
</evidence>
<dbReference type="PANTHER" id="PTHR30055:SF207">
    <property type="entry name" value="HTH-TYPE TRANSCRIPTIONAL REPRESSOR FATR"/>
    <property type="match status" value="1"/>
</dbReference>
<organism evidence="4 5">
    <name type="scientific">Pararhodobacter oceanensis</name>
    <dbReference type="NCBI Taxonomy" id="2172121"/>
    <lineage>
        <taxon>Bacteria</taxon>
        <taxon>Pseudomonadati</taxon>
        <taxon>Pseudomonadota</taxon>
        <taxon>Alphaproteobacteria</taxon>
        <taxon>Rhodobacterales</taxon>
        <taxon>Paracoccaceae</taxon>
        <taxon>Pararhodobacter</taxon>
    </lineage>
</organism>
<dbReference type="EMBL" id="QDKM01000009">
    <property type="protein sequence ID" value="PVH27819.1"/>
    <property type="molecule type" value="Genomic_DNA"/>
</dbReference>
<dbReference type="OrthoDB" id="63332at2"/>
<comment type="caution">
    <text evidence="4">The sequence shown here is derived from an EMBL/GenBank/DDBJ whole genome shotgun (WGS) entry which is preliminary data.</text>
</comment>
<accession>A0A2T8HQT9</accession>
<dbReference type="SUPFAM" id="SSF46689">
    <property type="entry name" value="Homeodomain-like"/>
    <property type="match status" value="1"/>
</dbReference>
<keyword evidence="1 2" id="KW-0238">DNA-binding</keyword>
<evidence type="ECO:0000256" key="1">
    <source>
        <dbReference type="ARBA" id="ARBA00023125"/>
    </source>
</evidence>
<reference evidence="4 5" key="1">
    <citation type="submission" date="2018-04" db="EMBL/GenBank/DDBJ databases">
        <title>Pararhodobacter oceanense sp. nov., isolated from marine intertidal sediment.</title>
        <authorList>
            <person name="Wang X.-L."/>
            <person name="Du Z.-J."/>
        </authorList>
    </citation>
    <scope>NUCLEOTIDE SEQUENCE [LARGE SCALE GENOMIC DNA]</scope>
    <source>
        <strain evidence="4 5">AM505</strain>
    </source>
</reference>
<dbReference type="Gene3D" id="1.10.357.10">
    <property type="entry name" value="Tetracycline Repressor, domain 2"/>
    <property type="match status" value="1"/>
</dbReference>
<dbReference type="PANTHER" id="PTHR30055">
    <property type="entry name" value="HTH-TYPE TRANSCRIPTIONAL REGULATOR RUTR"/>
    <property type="match status" value="1"/>
</dbReference>
<dbReference type="SUPFAM" id="SSF48498">
    <property type="entry name" value="Tetracyclin repressor-like, C-terminal domain"/>
    <property type="match status" value="1"/>
</dbReference>
<dbReference type="Pfam" id="PF22604">
    <property type="entry name" value="TetR_HI_0893_C"/>
    <property type="match status" value="1"/>
</dbReference>
<dbReference type="GO" id="GO:0000976">
    <property type="term" value="F:transcription cis-regulatory region binding"/>
    <property type="evidence" value="ECO:0007669"/>
    <property type="project" value="TreeGrafter"/>
</dbReference>
<sequence length="175" mass="19500">MVAEVVENGLAAVNVAGVVQRAQVSAGTVYVHFESKDDMLRQVYMEIKAEFHDCITKHHSETDSTRLVREMWLAMFRFVRARPKDFLFLEYANAANILLPEQQAITDRYAADIAALLKRGVDDGTLADLDASLLSLLLVAPAMQLARSAVLSGQTTPEPLIEQTFERVWLSIANH</sequence>
<evidence type="ECO:0000259" key="3">
    <source>
        <dbReference type="PROSITE" id="PS50977"/>
    </source>
</evidence>
<dbReference type="Proteomes" id="UP000245911">
    <property type="component" value="Unassembled WGS sequence"/>
</dbReference>
<dbReference type="InterPro" id="IPR001647">
    <property type="entry name" value="HTH_TetR"/>
</dbReference>
<evidence type="ECO:0000256" key="2">
    <source>
        <dbReference type="PROSITE-ProRule" id="PRU00335"/>
    </source>
</evidence>
<dbReference type="InterPro" id="IPR050109">
    <property type="entry name" value="HTH-type_TetR-like_transc_reg"/>
</dbReference>
<proteinExistence type="predicted"/>
<feature type="domain" description="HTH tetR-type" evidence="3">
    <location>
        <begin position="1"/>
        <end position="51"/>
    </location>
</feature>